<name>H1Y3N6_9SPHI</name>
<proteinExistence type="predicted"/>
<dbReference type="Gene3D" id="3.40.50.1820">
    <property type="entry name" value="alpha/beta hydrolase"/>
    <property type="match status" value="1"/>
</dbReference>
<dbReference type="EMBL" id="CM001403">
    <property type="protein sequence ID" value="EHQ30298.1"/>
    <property type="molecule type" value="Genomic_DNA"/>
</dbReference>
<dbReference type="RefSeq" id="WP_008511908.1">
    <property type="nucleotide sequence ID" value="NZ_CM001403.1"/>
</dbReference>
<accession>H1Y3N6</accession>
<keyword evidence="4" id="KW-0449">Lipoprotein</keyword>
<dbReference type="PANTHER" id="PTHR48081">
    <property type="entry name" value="AB HYDROLASE SUPERFAMILY PROTEIN C4A8.06C"/>
    <property type="match status" value="1"/>
</dbReference>
<dbReference type="InterPro" id="IPR049492">
    <property type="entry name" value="BD-FAE-like_dom"/>
</dbReference>
<feature type="domain" description="BD-FAE-like" evidence="3">
    <location>
        <begin position="76"/>
        <end position="269"/>
    </location>
</feature>
<dbReference type="PANTHER" id="PTHR48081:SF13">
    <property type="entry name" value="ALPHA_BETA HYDROLASE"/>
    <property type="match status" value="1"/>
</dbReference>
<keyword evidence="5" id="KW-1185">Reference proteome</keyword>
<evidence type="ECO:0000259" key="3">
    <source>
        <dbReference type="Pfam" id="PF20434"/>
    </source>
</evidence>
<dbReference type="AlphaFoldDB" id="H1Y3N6"/>
<feature type="chain" id="PRO_5003558753" evidence="2">
    <location>
        <begin position="21"/>
        <end position="324"/>
    </location>
</feature>
<keyword evidence="2" id="KW-0732">Signal</keyword>
<dbReference type="eggNOG" id="COG0657">
    <property type="taxonomic scope" value="Bacteria"/>
</dbReference>
<dbReference type="InterPro" id="IPR029058">
    <property type="entry name" value="AB_hydrolase_fold"/>
</dbReference>
<feature type="signal peptide" evidence="2">
    <location>
        <begin position="1"/>
        <end position="20"/>
    </location>
</feature>
<dbReference type="Pfam" id="PF20434">
    <property type="entry name" value="BD-FAE"/>
    <property type="match status" value="1"/>
</dbReference>
<evidence type="ECO:0000313" key="5">
    <source>
        <dbReference type="Proteomes" id="UP000002774"/>
    </source>
</evidence>
<organism evidence="4 5">
    <name type="scientific">Mucilaginibacter paludis DSM 18603</name>
    <dbReference type="NCBI Taxonomy" id="714943"/>
    <lineage>
        <taxon>Bacteria</taxon>
        <taxon>Pseudomonadati</taxon>
        <taxon>Bacteroidota</taxon>
        <taxon>Sphingobacteriia</taxon>
        <taxon>Sphingobacteriales</taxon>
        <taxon>Sphingobacteriaceae</taxon>
        <taxon>Mucilaginibacter</taxon>
    </lineage>
</organism>
<dbReference type="GO" id="GO:0016787">
    <property type="term" value="F:hydrolase activity"/>
    <property type="evidence" value="ECO:0007669"/>
    <property type="project" value="UniProtKB-KW"/>
</dbReference>
<dbReference type="HOGENOM" id="CLU_012494_4_0_10"/>
<dbReference type="OrthoDB" id="9777975at2"/>
<dbReference type="SUPFAM" id="SSF53474">
    <property type="entry name" value="alpha/beta-Hydrolases"/>
    <property type="match status" value="1"/>
</dbReference>
<sequence>MQVRFILLLIIIASSFHAFAQQKPVERDTSFTLYSAFKNAKKKYPFITVANPPVPVNIISKLNLVYCSVGGRQLHLDVFYPSAKSKKSYPAILMIHGGGWRSGDRSQHVPMAQQMASKGYVTVTAEYRLSNEALYPAAVNDLKTAIRWMRANAKAYHIDAGKIAVWGFSAGGQLATLIGTTNNSSLFPGDDCYNDQSDKVQAIVDVDGTLAFIHPESGEGNDSKGKSAATYWFGFSKDERPDLWNQAGALNHVDQHTPPIIFINSAVDRMHAGRSDMIHQLDSLHIYSEVHTLPDTPHPFLLFNPWFEPTLNYTVAFLDKIFKK</sequence>
<evidence type="ECO:0000256" key="2">
    <source>
        <dbReference type="SAM" id="SignalP"/>
    </source>
</evidence>
<keyword evidence="1" id="KW-0378">Hydrolase</keyword>
<gene>
    <name evidence="4" type="ORF">Mucpa_6242</name>
</gene>
<reference evidence="4" key="1">
    <citation type="submission" date="2011-09" db="EMBL/GenBank/DDBJ databases">
        <title>The permanent draft genome of Mucilaginibacter paludis DSM 18603.</title>
        <authorList>
            <consortium name="US DOE Joint Genome Institute (JGI-PGF)"/>
            <person name="Lucas S."/>
            <person name="Han J."/>
            <person name="Lapidus A."/>
            <person name="Bruce D."/>
            <person name="Goodwin L."/>
            <person name="Pitluck S."/>
            <person name="Peters L."/>
            <person name="Kyrpides N."/>
            <person name="Mavromatis K."/>
            <person name="Ivanova N."/>
            <person name="Mikhailova N."/>
            <person name="Held B."/>
            <person name="Detter J.C."/>
            <person name="Tapia R."/>
            <person name="Han C."/>
            <person name="Land M."/>
            <person name="Hauser L."/>
            <person name="Markowitz V."/>
            <person name="Cheng J.-F."/>
            <person name="Hugenholtz P."/>
            <person name="Woyke T."/>
            <person name="Wu D."/>
            <person name="Tindall B."/>
            <person name="Brambilla E."/>
            <person name="Klenk H.-P."/>
            <person name="Eisen J.A."/>
        </authorList>
    </citation>
    <scope>NUCLEOTIDE SEQUENCE [LARGE SCALE GENOMIC DNA]</scope>
    <source>
        <strain evidence="4">DSM 18603</strain>
    </source>
</reference>
<evidence type="ECO:0000313" key="4">
    <source>
        <dbReference type="EMBL" id="EHQ30298.1"/>
    </source>
</evidence>
<dbReference type="InterPro" id="IPR050300">
    <property type="entry name" value="GDXG_lipolytic_enzyme"/>
</dbReference>
<protein>
    <submittedName>
        <fullName evidence="4">Lipoprotein</fullName>
    </submittedName>
</protein>
<evidence type="ECO:0000256" key="1">
    <source>
        <dbReference type="ARBA" id="ARBA00022801"/>
    </source>
</evidence>
<dbReference type="Proteomes" id="UP000002774">
    <property type="component" value="Chromosome"/>
</dbReference>
<dbReference type="STRING" id="714943.Mucpa_6242"/>